<evidence type="ECO:0000259" key="2">
    <source>
        <dbReference type="Pfam" id="PF21553"/>
    </source>
</evidence>
<name>A0A1F6N3T9_9BACT</name>
<protein>
    <submittedName>
        <fullName evidence="3">Methionyl-tRNA formyltransferase</fullName>
    </submittedName>
</protein>
<feature type="domain" description="Formyl transferase N-terminal" evidence="1">
    <location>
        <begin position="38"/>
        <end position="127"/>
    </location>
</feature>
<dbReference type="SUPFAM" id="SSF53328">
    <property type="entry name" value="Formyltransferase"/>
    <property type="match status" value="1"/>
</dbReference>
<dbReference type="Pfam" id="PF00551">
    <property type="entry name" value="Formyl_trans_N"/>
    <property type="match status" value="1"/>
</dbReference>
<dbReference type="InterPro" id="IPR036477">
    <property type="entry name" value="Formyl_transf_N_sf"/>
</dbReference>
<reference evidence="3 4" key="1">
    <citation type="journal article" date="2016" name="Nat. Commun.">
        <title>Thousands of microbial genomes shed light on interconnected biogeochemical processes in an aquifer system.</title>
        <authorList>
            <person name="Anantharaman K."/>
            <person name="Brown C.T."/>
            <person name="Hug L.A."/>
            <person name="Sharon I."/>
            <person name="Castelle C.J."/>
            <person name="Probst A.J."/>
            <person name="Thomas B.C."/>
            <person name="Singh A."/>
            <person name="Wilkins M.J."/>
            <person name="Karaoz U."/>
            <person name="Brodie E.L."/>
            <person name="Williams K.H."/>
            <person name="Hubbard S.S."/>
            <person name="Banfield J.F."/>
        </authorList>
    </citation>
    <scope>NUCLEOTIDE SEQUENCE [LARGE SCALE GENOMIC DNA]</scope>
</reference>
<proteinExistence type="predicted"/>
<dbReference type="Pfam" id="PF21553">
    <property type="entry name" value="Formyl_trans_C_2"/>
    <property type="match status" value="1"/>
</dbReference>
<dbReference type="Proteomes" id="UP000177040">
    <property type="component" value="Unassembled WGS sequence"/>
</dbReference>
<comment type="caution">
    <text evidence="3">The sequence shown here is derived from an EMBL/GenBank/DDBJ whole genome shotgun (WGS) entry which is preliminary data.</text>
</comment>
<feature type="domain" description="Methionyl-tRNA formyltransferase-like C-terminal" evidence="2">
    <location>
        <begin position="165"/>
        <end position="222"/>
    </location>
</feature>
<dbReference type="SUPFAM" id="SSF50486">
    <property type="entry name" value="FMT C-terminal domain-like"/>
    <property type="match status" value="1"/>
</dbReference>
<evidence type="ECO:0000313" key="3">
    <source>
        <dbReference type="EMBL" id="OGH78541.1"/>
    </source>
</evidence>
<gene>
    <name evidence="3" type="ORF">A2983_01180</name>
</gene>
<keyword evidence="3" id="KW-0808">Transferase</keyword>
<dbReference type="Gene3D" id="3.40.50.170">
    <property type="entry name" value="Formyl transferase, N-terminal domain"/>
    <property type="match status" value="1"/>
</dbReference>
<dbReference type="EMBL" id="MFQH01000007">
    <property type="protein sequence ID" value="OGH78541.1"/>
    <property type="molecule type" value="Genomic_DNA"/>
</dbReference>
<dbReference type="Gene3D" id="3.10.25.20">
    <property type="match status" value="1"/>
</dbReference>
<dbReference type="InterPro" id="IPR011034">
    <property type="entry name" value="Formyl_transferase-like_C_sf"/>
</dbReference>
<dbReference type="InterPro" id="IPR002376">
    <property type="entry name" value="Formyl_transf_N"/>
</dbReference>
<organism evidence="3 4">
    <name type="scientific">Candidatus Magasanikbacteria bacterium RIFCSPLOWO2_01_FULL_40_15</name>
    <dbReference type="NCBI Taxonomy" id="1798686"/>
    <lineage>
        <taxon>Bacteria</taxon>
        <taxon>Candidatus Magasanikiibacteriota</taxon>
    </lineage>
</organism>
<dbReference type="InterPro" id="IPR049355">
    <property type="entry name" value="Formyl_trans-like_C"/>
</dbReference>
<evidence type="ECO:0000313" key="4">
    <source>
        <dbReference type="Proteomes" id="UP000177040"/>
    </source>
</evidence>
<dbReference type="AlphaFoldDB" id="A0A1F6N3T9"/>
<dbReference type="GO" id="GO:0016740">
    <property type="term" value="F:transferase activity"/>
    <property type="evidence" value="ECO:0007669"/>
    <property type="project" value="UniProtKB-KW"/>
</dbReference>
<sequence length="226" mass="25816">MNYLVVTIKSWNIANFQKLQAEDTANQWFLITDKNELTLEKVRAINPRYIFFPHWSWIIPGDLYNNFECVVFHMTDLPYGRGGSPLQNLIVRGHTATKLSAIRVADGMDTGDIYTKRDLPLDGKAEDIYARASNVSFELIRDIIAANPIPVPQTGEVVEFKRRKPGEGTIENCESLESVYDYIRMLDAEGYPRAFLETSTCRLEFDSAEYSGEEIIARVKIIKKII</sequence>
<evidence type="ECO:0000259" key="1">
    <source>
        <dbReference type="Pfam" id="PF00551"/>
    </source>
</evidence>
<accession>A0A1F6N3T9</accession>
<dbReference type="CDD" id="cd08821">
    <property type="entry name" value="FMT_core_like_1"/>
    <property type="match status" value="1"/>
</dbReference>